<dbReference type="InterPro" id="IPR017996">
    <property type="entry name" value="MRJP/yellow-related"/>
</dbReference>
<organism evidence="4 5">
    <name type="scientific">Candidula unifasciata</name>
    <dbReference type="NCBI Taxonomy" id="100452"/>
    <lineage>
        <taxon>Eukaryota</taxon>
        <taxon>Metazoa</taxon>
        <taxon>Spiralia</taxon>
        <taxon>Lophotrochozoa</taxon>
        <taxon>Mollusca</taxon>
        <taxon>Gastropoda</taxon>
        <taxon>Heterobranchia</taxon>
        <taxon>Euthyneura</taxon>
        <taxon>Panpulmonata</taxon>
        <taxon>Eupulmonata</taxon>
        <taxon>Stylommatophora</taxon>
        <taxon>Helicina</taxon>
        <taxon>Helicoidea</taxon>
        <taxon>Geomitridae</taxon>
        <taxon>Candidula</taxon>
    </lineage>
</organism>
<evidence type="ECO:0000256" key="1">
    <source>
        <dbReference type="ARBA" id="ARBA00004613"/>
    </source>
</evidence>
<gene>
    <name evidence="4" type="ORF">CUNI_LOCUS7114</name>
</gene>
<proteinExistence type="inferred from homology"/>
<keyword evidence="3" id="KW-0964">Secreted</keyword>
<evidence type="ECO:0008006" key="6">
    <source>
        <dbReference type="Google" id="ProtNLM"/>
    </source>
</evidence>
<evidence type="ECO:0000313" key="5">
    <source>
        <dbReference type="Proteomes" id="UP000678393"/>
    </source>
</evidence>
<dbReference type="Proteomes" id="UP000678393">
    <property type="component" value="Unassembled WGS sequence"/>
</dbReference>
<name>A0A8S3Z4D2_9EUPU</name>
<comment type="subcellular location">
    <subcellularLocation>
        <location evidence="1">Secreted</location>
    </subcellularLocation>
</comment>
<dbReference type="PANTHER" id="PTHR10009">
    <property type="entry name" value="PROTEIN YELLOW-RELATED"/>
    <property type="match status" value="1"/>
</dbReference>
<comment type="similarity">
    <text evidence="2">Belongs to the major royal jelly protein family.</text>
</comment>
<dbReference type="EMBL" id="CAJHNH020001112">
    <property type="protein sequence ID" value="CAG5121556.1"/>
    <property type="molecule type" value="Genomic_DNA"/>
</dbReference>
<evidence type="ECO:0000256" key="2">
    <source>
        <dbReference type="ARBA" id="ARBA00009127"/>
    </source>
</evidence>
<evidence type="ECO:0000313" key="4">
    <source>
        <dbReference type="EMBL" id="CAG5121556.1"/>
    </source>
</evidence>
<dbReference type="PANTHER" id="PTHR10009:SF18">
    <property type="entry name" value="PROTEIN YELLOW-LIKE PROTEIN"/>
    <property type="match status" value="1"/>
</dbReference>
<dbReference type="AlphaFoldDB" id="A0A8S3Z4D2"/>
<dbReference type="OrthoDB" id="9977471at2759"/>
<sequence>MNAQVLLAMTVFTSISDIRSTLGAVLFEFTTVEYDWPNATLKVGGPDYIFVTVPRLRYKDGVPASLNTVHEKSPGSKEAVFRPYPDWDSNTVGNCNALQLPPSLEYDPRTGYLYVIDVGRVGIWSPTEPSLNLCPAKIVVFDTKQNGRIVRILDYVDPDHPTEVKYAYISDPLSEQICFTINVLYVCIHNPHKFLLFSWLSF</sequence>
<accession>A0A8S3Z4D2</accession>
<keyword evidence="5" id="KW-1185">Reference proteome</keyword>
<dbReference type="GO" id="GO:0005576">
    <property type="term" value="C:extracellular region"/>
    <property type="evidence" value="ECO:0007669"/>
    <property type="project" value="UniProtKB-SubCell"/>
</dbReference>
<protein>
    <recommendedName>
        <fullName evidence="6">Bee-milk protein</fullName>
    </recommendedName>
</protein>
<feature type="non-terminal residue" evidence="4">
    <location>
        <position position="202"/>
    </location>
</feature>
<reference evidence="4" key="1">
    <citation type="submission" date="2021-04" db="EMBL/GenBank/DDBJ databases">
        <authorList>
            <consortium name="Molecular Ecology Group"/>
        </authorList>
    </citation>
    <scope>NUCLEOTIDE SEQUENCE</scope>
</reference>
<evidence type="ECO:0000256" key="3">
    <source>
        <dbReference type="ARBA" id="ARBA00022525"/>
    </source>
</evidence>
<dbReference type="InterPro" id="IPR011042">
    <property type="entry name" value="6-blade_b-propeller_TolB-like"/>
</dbReference>
<dbReference type="Gene3D" id="2.120.10.30">
    <property type="entry name" value="TolB, C-terminal domain"/>
    <property type="match status" value="1"/>
</dbReference>
<comment type="caution">
    <text evidence="4">The sequence shown here is derived from an EMBL/GenBank/DDBJ whole genome shotgun (WGS) entry which is preliminary data.</text>
</comment>